<comment type="caution">
    <text evidence="6">Lacks conserved residue(s) required for the propagation of feature annotation.</text>
</comment>
<evidence type="ECO:0000256" key="4">
    <source>
        <dbReference type="ARBA" id="ARBA00022679"/>
    </source>
</evidence>
<keyword evidence="5 6" id="KW-0665">Pyrimidine biosynthesis</keyword>
<comment type="catalytic activity">
    <reaction evidence="6">
        <text>orotidine 5'-phosphate + diphosphate = orotate + 5-phospho-alpha-D-ribose 1-diphosphate</text>
        <dbReference type="Rhea" id="RHEA:10380"/>
        <dbReference type="ChEBI" id="CHEBI:30839"/>
        <dbReference type="ChEBI" id="CHEBI:33019"/>
        <dbReference type="ChEBI" id="CHEBI:57538"/>
        <dbReference type="ChEBI" id="CHEBI:58017"/>
        <dbReference type="EC" id="2.4.2.10"/>
    </reaction>
</comment>
<dbReference type="GO" id="GO:0044205">
    <property type="term" value="P:'de novo' UMP biosynthetic process"/>
    <property type="evidence" value="ECO:0007669"/>
    <property type="project" value="UniProtKB-UniRule"/>
</dbReference>
<dbReference type="CDD" id="cd06223">
    <property type="entry name" value="PRTases_typeI"/>
    <property type="match status" value="1"/>
</dbReference>
<accession>A0A497EMG9</accession>
<dbReference type="PANTHER" id="PTHR19278:SF9">
    <property type="entry name" value="URIDINE 5'-MONOPHOSPHATE SYNTHASE"/>
    <property type="match status" value="1"/>
</dbReference>
<protein>
    <recommendedName>
        <fullName evidence="2 6">Orotate phosphoribosyltransferase</fullName>
        <shortName evidence="6">OPRT</shortName>
        <shortName evidence="6">OPRTase</shortName>
        <ecNumber evidence="2 6">2.4.2.10</ecNumber>
    </recommendedName>
</protein>
<dbReference type="AlphaFoldDB" id="A0A497EMG9"/>
<feature type="domain" description="Phosphoribosyltransferase" evidence="7">
    <location>
        <begin position="46"/>
        <end position="171"/>
    </location>
</feature>
<dbReference type="GO" id="GO:0019856">
    <property type="term" value="P:pyrimidine nucleobase biosynthetic process"/>
    <property type="evidence" value="ECO:0007669"/>
    <property type="project" value="TreeGrafter"/>
</dbReference>
<dbReference type="PANTHER" id="PTHR19278">
    <property type="entry name" value="OROTATE PHOSPHORIBOSYLTRANSFERASE"/>
    <property type="match status" value="1"/>
</dbReference>
<organism evidence="8 9">
    <name type="scientific">Thermoproteota archaeon</name>
    <dbReference type="NCBI Taxonomy" id="2056631"/>
    <lineage>
        <taxon>Archaea</taxon>
        <taxon>Thermoproteota</taxon>
    </lineage>
</organism>
<name>A0A497EMG9_9CREN</name>
<comment type="caution">
    <text evidence="8">The sequence shown here is derived from an EMBL/GenBank/DDBJ whole genome shotgun (WGS) entry which is preliminary data.</text>
</comment>
<dbReference type="HAMAP" id="MF_01208">
    <property type="entry name" value="PyrE"/>
    <property type="match status" value="1"/>
</dbReference>
<feature type="binding site" evidence="6">
    <location>
        <position position="152"/>
    </location>
    <ligand>
        <name>orotate</name>
        <dbReference type="ChEBI" id="CHEBI:30839"/>
    </ligand>
</feature>
<comment type="subunit">
    <text evidence="6">Homodimer.</text>
</comment>
<evidence type="ECO:0000256" key="2">
    <source>
        <dbReference type="ARBA" id="ARBA00011971"/>
    </source>
</evidence>
<dbReference type="Proteomes" id="UP000278475">
    <property type="component" value="Unassembled WGS sequence"/>
</dbReference>
<gene>
    <name evidence="6" type="primary">pyrE</name>
    <name evidence="8" type="ORF">DRJ31_06890</name>
</gene>
<evidence type="ECO:0000259" key="7">
    <source>
        <dbReference type="Pfam" id="PF00156"/>
    </source>
</evidence>
<keyword evidence="6" id="KW-0460">Magnesium</keyword>
<dbReference type="Gene3D" id="3.40.50.2020">
    <property type="match status" value="1"/>
</dbReference>
<comment type="function">
    <text evidence="6">Catalyzes the transfer of a ribosyl phosphate group from 5-phosphoribose 1-diphosphate to orotate, leading to the formation of orotidine monophosphate (OMP).</text>
</comment>
<reference evidence="8 9" key="1">
    <citation type="submission" date="2018-06" db="EMBL/GenBank/DDBJ databases">
        <title>Extensive metabolic versatility and redundancy in microbially diverse, dynamic hydrothermal sediments.</title>
        <authorList>
            <person name="Dombrowski N."/>
            <person name="Teske A."/>
            <person name="Baker B.J."/>
        </authorList>
    </citation>
    <scope>NUCLEOTIDE SEQUENCE [LARGE SCALE GENOMIC DNA]</scope>
    <source>
        <strain evidence="8">B66_G16</strain>
    </source>
</reference>
<dbReference type="SUPFAM" id="SSF53271">
    <property type="entry name" value="PRTase-like"/>
    <property type="match status" value="1"/>
</dbReference>
<dbReference type="InterPro" id="IPR029057">
    <property type="entry name" value="PRTase-like"/>
</dbReference>
<dbReference type="GO" id="GO:0004588">
    <property type="term" value="F:orotate phosphoribosyltransferase activity"/>
    <property type="evidence" value="ECO:0007669"/>
    <property type="project" value="UniProtKB-UniRule"/>
</dbReference>
<feature type="binding site" description="in other chain" evidence="6">
    <location>
        <begin position="120"/>
        <end position="128"/>
    </location>
    <ligand>
        <name>5-phospho-alpha-D-ribose 1-diphosphate</name>
        <dbReference type="ChEBI" id="CHEBI:58017"/>
        <note>ligand shared between dimeric partners</note>
    </ligand>
</feature>
<dbReference type="EMBL" id="QMQV01000066">
    <property type="protein sequence ID" value="RLE48603.1"/>
    <property type="molecule type" value="Genomic_DNA"/>
</dbReference>
<dbReference type="InterPro" id="IPR004467">
    <property type="entry name" value="Or_phspho_trans_dom"/>
</dbReference>
<dbReference type="GO" id="GO:0000287">
    <property type="term" value="F:magnesium ion binding"/>
    <property type="evidence" value="ECO:0007669"/>
    <property type="project" value="UniProtKB-UniRule"/>
</dbReference>
<evidence type="ECO:0000256" key="3">
    <source>
        <dbReference type="ARBA" id="ARBA00022676"/>
    </source>
</evidence>
<evidence type="ECO:0000313" key="9">
    <source>
        <dbReference type="Proteomes" id="UP000278475"/>
    </source>
</evidence>
<evidence type="ECO:0000256" key="6">
    <source>
        <dbReference type="HAMAP-Rule" id="MF_01208"/>
    </source>
</evidence>
<dbReference type="InterPro" id="IPR023031">
    <property type="entry name" value="OPRT"/>
</dbReference>
<dbReference type="Pfam" id="PF00156">
    <property type="entry name" value="Pribosyltran"/>
    <property type="match status" value="1"/>
</dbReference>
<dbReference type="UniPathway" id="UPA00070">
    <property type="reaction ID" value="UER00119"/>
</dbReference>
<comment type="similarity">
    <text evidence="6">Belongs to the purine/pyrimidine phosphoribosyltransferase family. PyrE subfamily.</text>
</comment>
<feature type="binding site" description="in other chain" evidence="6">
    <location>
        <position position="95"/>
    </location>
    <ligand>
        <name>5-phospho-alpha-D-ribose 1-diphosphate</name>
        <dbReference type="ChEBI" id="CHEBI:58017"/>
        <note>ligand shared between dimeric partners</note>
    </ligand>
</feature>
<dbReference type="EC" id="2.4.2.10" evidence="2 6"/>
<feature type="binding site" evidence="6">
    <location>
        <position position="124"/>
    </location>
    <ligand>
        <name>orotate</name>
        <dbReference type="ChEBI" id="CHEBI:30839"/>
    </ligand>
</feature>
<feature type="binding site" evidence="6">
    <location>
        <position position="94"/>
    </location>
    <ligand>
        <name>5-phospho-alpha-D-ribose 1-diphosphate</name>
        <dbReference type="ChEBI" id="CHEBI:58017"/>
        <note>ligand shared between dimeric partners</note>
    </ligand>
</feature>
<dbReference type="InterPro" id="IPR000836">
    <property type="entry name" value="PRTase_dom"/>
</dbReference>
<keyword evidence="4 6" id="KW-0808">Transferase</keyword>
<evidence type="ECO:0000256" key="1">
    <source>
        <dbReference type="ARBA" id="ARBA00004889"/>
    </source>
</evidence>
<evidence type="ECO:0000313" key="8">
    <source>
        <dbReference type="EMBL" id="RLE48603.1"/>
    </source>
</evidence>
<comment type="pathway">
    <text evidence="1 6">Pyrimidine metabolism; UMP biosynthesis via de novo pathway; UMP from orotate: step 1/2.</text>
</comment>
<evidence type="ECO:0000256" key="5">
    <source>
        <dbReference type="ARBA" id="ARBA00022975"/>
    </source>
</evidence>
<proteinExistence type="inferred from homology"/>
<feature type="binding site" evidence="6">
    <location>
        <position position="98"/>
    </location>
    <ligand>
        <name>5-phospho-alpha-D-ribose 1-diphosphate</name>
        <dbReference type="ChEBI" id="CHEBI:58017"/>
        <note>ligand shared between dimeric partners</note>
    </ligand>
</feature>
<sequence>MKKLLNRDELAKELFEKGCIAFGEFTLSAGGKSPYYIDLRRIPSYPELYDKVTDLYVDLLHKLDFDKVVGIATAGIPIAALTAYKLNKPFLYVRKEAKDYGLQKQIEGVLERGDKVVVVDDVITTGSNIIRAVDAIRSAGAVVNKAVVLVDREQGGSEALRKLDVELLSIVKASQLVESLYNLKLIDDKTYHNVMAYIRASST</sequence>
<comment type="cofactor">
    <cofactor evidence="6">
        <name>Mg(2+)</name>
        <dbReference type="ChEBI" id="CHEBI:18420"/>
    </cofactor>
</comment>
<keyword evidence="3 6" id="KW-0328">Glycosyltransferase</keyword>
<dbReference type="NCBIfam" id="TIGR00336">
    <property type="entry name" value="pyrE"/>
    <property type="match status" value="1"/>
</dbReference>